<organism evidence="1 2">
    <name type="scientific">Heliocybe sulcata</name>
    <dbReference type="NCBI Taxonomy" id="5364"/>
    <lineage>
        <taxon>Eukaryota</taxon>
        <taxon>Fungi</taxon>
        <taxon>Dikarya</taxon>
        <taxon>Basidiomycota</taxon>
        <taxon>Agaricomycotina</taxon>
        <taxon>Agaricomycetes</taxon>
        <taxon>Gloeophyllales</taxon>
        <taxon>Gloeophyllaceae</taxon>
        <taxon>Heliocybe</taxon>
    </lineage>
</organism>
<dbReference type="OrthoDB" id="21502at2759"/>
<dbReference type="AlphaFoldDB" id="A0A5C3MW45"/>
<gene>
    <name evidence="1" type="ORF">OE88DRAFT_352220</name>
</gene>
<sequence>MSHQPTVPREQQDEVVPLFAMDLFKFAQAFTVTLKIVVNGTMDINVLTSSLDLLVSRGHWRKVGARIRRTEKGSLEWHIPRRYNKERPACLLTSDIYDTPSSAGLHIPTATPIVPSIQRDLGPDHLFIHSKTPMTMADYLDPAHDRPCLSIHVTAFRDNSVTCIGITLPHIFGDGAGIAQVLHAWFALIRDPEAAIPALSGFDKDPFAPIEAAYDFSGESLYTPTTEAANEDAVYSLRLQEEFEKYPRETRTVYVPPRMAKQMHYDALLELKRRKAAGEDVPDYLSEQGVITAWWIKTVFGSDTDDSTPLITFVGSSLRKTLTGLFPRNTVYPHNATLSFASEPIPLRSVKDLSVADIAIASRKAMLRETSDLSTLERAVALKLWNNRVSSVPLSVAAHATWHFTTTMKDAQGFDMDFSRAIIAKARGEIGDGHPGSVRAVSGTFTLNSPFPARSMLAMVGKDKEGGYWLQPTLRREDRMRLTVERLAETAVSKTSRAKL</sequence>
<evidence type="ECO:0000313" key="1">
    <source>
        <dbReference type="EMBL" id="TFK49554.1"/>
    </source>
</evidence>
<dbReference type="EMBL" id="ML213515">
    <property type="protein sequence ID" value="TFK49554.1"/>
    <property type="molecule type" value="Genomic_DNA"/>
</dbReference>
<evidence type="ECO:0000313" key="2">
    <source>
        <dbReference type="Proteomes" id="UP000305948"/>
    </source>
</evidence>
<accession>A0A5C3MW45</accession>
<protein>
    <submittedName>
        <fullName evidence="1">Uncharacterized protein</fullName>
    </submittedName>
</protein>
<reference evidence="1 2" key="1">
    <citation type="journal article" date="2019" name="Nat. Ecol. Evol.">
        <title>Megaphylogeny resolves global patterns of mushroom evolution.</title>
        <authorList>
            <person name="Varga T."/>
            <person name="Krizsan K."/>
            <person name="Foldi C."/>
            <person name="Dima B."/>
            <person name="Sanchez-Garcia M."/>
            <person name="Sanchez-Ramirez S."/>
            <person name="Szollosi G.J."/>
            <person name="Szarkandi J.G."/>
            <person name="Papp V."/>
            <person name="Albert L."/>
            <person name="Andreopoulos W."/>
            <person name="Angelini C."/>
            <person name="Antonin V."/>
            <person name="Barry K.W."/>
            <person name="Bougher N.L."/>
            <person name="Buchanan P."/>
            <person name="Buyck B."/>
            <person name="Bense V."/>
            <person name="Catcheside P."/>
            <person name="Chovatia M."/>
            <person name="Cooper J."/>
            <person name="Damon W."/>
            <person name="Desjardin D."/>
            <person name="Finy P."/>
            <person name="Geml J."/>
            <person name="Haridas S."/>
            <person name="Hughes K."/>
            <person name="Justo A."/>
            <person name="Karasinski D."/>
            <person name="Kautmanova I."/>
            <person name="Kiss B."/>
            <person name="Kocsube S."/>
            <person name="Kotiranta H."/>
            <person name="LaButti K.M."/>
            <person name="Lechner B.E."/>
            <person name="Liimatainen K."/>
            <person name="Lipzen A."/>
            <person name="Lukacs Z."/>
            <person name="Mihaltcheva S."/>
            <person name="Morgado L.N."/>
            <person name="Niskanen T."/>
            <person name="Noordeloos M.E."/>
            <person name="Ohm R.A."/>
            <person name="Ortiz-Santana B."/>
            <person name="Ovrebo C."/>
            <person name="Racz N."/>
            <person name="Riley R."/>
            <person name="Savchenko A."/>
            <person name="Shiryaev A."/>
            <person name="Soop K."/>
            <person name="Spirin V."/>
            <person name="Szebenyi C."/>
            <person name="Tomsovsky M."/>
            <person name="Tulloss R.E."/>
            <person name="Uehling J."/>
            <person name="Grigoriev I.V."/>
            <person name="Vagvolgyi C."/>
            <person name="Papp T."/>
            <person name="Martin F.M."/>
            <person name="Miettinen O."/>
            <person name="Hibbett D.S."/>
            <person name="Nagy L.G."/>
        </authorList>
    </citation>
    <scope>NUCLEOTIDE SEQUENCE [LARGE SCALE GENOMIC DNA]</scope>
    <source>
        <strain evidence="1 2">OMC1185</strain>
    </source>
</reference>
<dbReference type="InterPro" id="IPR023213">
    <property type="entry name" value="CAT-like_dom_sf"/>
</dbReference>
<dbReference type="Gene3D" id="3.30.559.10">
    <property type="entry name" value="Chloramphenicol acetyltransferase-like domain"/>
    <property type="match status" value="1"/>
</dbReference>
<proteinExistence type="predicted"/>
<name>A0A5C3MW45_9AGAM</name>
<keyword evidence="2" id="KW-1185">Reference proteome</keyword>
<dbReference type="Proteomes" id="UP000305948">
    <property type="component" value="Unassembled WGS sequence"/>
</dbReference>
<dbReference type="STRING" id="5364.A0A5C3MW45"/>